<dbReference type="EMBL" id="KZ680218">
    <property type="protein sequence ID" value="PTB63979.1"/>
    <property type="molecule type" value="Genomic_DNA"/>
</dbReference>
<evidence type="ECO:0000256" key="3">
    <source>
        <dbReference type="SAM" id="SignalP"/>
    </source>
</evidence>
<accession>A0A2T4B3S9</accession>
<evidence type="ECO:0000313" key="5">
    <source>
        <dbReference type="Proteomes" id="UP000241546"/>
    </source>
</evidence>
<feature type="signal peptide" evidence="3">
    <location>
        <begin position="1"/>
        <end position="19"/>
    </location>
</feature>
<evidence type="ECO:0000313" key="4">
    <source>
        <dbReference type="EMBL" id="PTB63979.1"/>
    </source>
</evidence>
<keyword evidence="2" id="KW-1133">Transmembrane helix</keyword>
<organism evidence="4 5">
    <name type="scientific">Trichoderma citrinoviride</name>
    <dbReference type="NCBI Taxonomy" id="58853"/>
    <lineage>
        <taxon>Eukaryota</taxon>
        <taxon>Fungi</taxon>
        <taxon>Dikarya</taxon>
        <taxon>Ascomycota</taxon>
        <taxon>Pezizomycotina</taxon>
        <taxon>Sordariomycetes</taxon>
        <taxon>Hypocreomycetidae</taxon>
        <taxon>Hypocreales</taxon>
        <taxon>Hypocreaceae</taxon>
        <taxon>Trichoderma</taxon>
    </lineage>
</organism>
<evidence type="ECO:0000256" key="2">
    <source>
        <dbReference type="SAM" id="Phobius"/>
    </source>
</evidence>
<keyword evidence="2" id="KW-0812">Transmembrane</keyword>
<feature type="transmembrane region" description="Helical" evidence="2">
    <location>
        <begin position="338"/>
        <end position="358"/>
    </location>
</feature>
<dbReference type="AlphaFoldDB" id="A0A2T4B3S9"/>
<feature type="region of interest" description="Disordered" evidence="1">
    <location>
        <begin position="366"/>
        <end position="409"/>
    </location>
</feature>
<evidence type="ECO:0000256" key="1">
    <source>
        <dbReference type="SAM" id="MobiDB-lite"/>
    </source>
</evidence>
<gene>
    <name evidence="4" type="ORF">BBK36DRAFT_22472</name>
</gene>
<feature type="compositionally biased region" description="Acidic residues" evidence="1">
    <location>
        <begin position="482"/>
        <end position="491"/>
    </location>
</feature>
<proteinExistence type="predicted"/>
<dbReference type="OrthoDB" id="4225201at2759"/>
<dbReference type="GeneID" id="36606059"/>
<keyword evidence="3" id="KW-0732">Signal</keyword>
<feature type="compositionally biased region" description="Low complexity" evidence="1">
    <location>
        <begin position="385"/>
        <end position="408"/>
    </location>
</feature>
<reference evidence="5" key="1">
    <citation type="submission" date="2016-07" db="EMBL/GenBank/DDBJ databases">
        <title>Multiple horizontal gene transfer events from other fungi enriched the ability of initially mycotrophic Trichoderma (Ascomycota) to feed on dead plant biomass.</title>
        <authorList>
            <consortium name="DOE Joint Genome Institute"/>
            <person name="Atanasova L."/>
            <person name="Chenthamara K."/>
            <person name="Zhang J."/>
            <person name="Grujic M."/>
            <person name="Henrissat B."/>
            <person name="Kuo A."/>
            <person name="Aerts A."/>
            <person name="Salamov A."/>
            <person name="Lipzen A."/>
            <person name="Labutti K."/>
            <person name="Barry K."/>
            <person name="Miao Y."/>
            <person name="Rahimi M.J."/>
            <person name="Shen Q."/>
            <person name="Grigoriev I.V."/>
            <person name="Kubicek C.P."/>
            <person name="Druzhinina I.S."/>
        </authorList>
    </citation>
    <scope>NUCLEOTIDE SEQUENCE [LARGE SCALE GENOMIC DNA]</scope>
    <source>
        <strain evidence="5">TUCIM 6016</strain>
    </source>
</reference>
<protein>
    <submittedName>
        <fullName evidence="4">Uncharacterized protein</fullName>
    </submittedName>
</protein>
<feature type="region of interest" description="Disordered" evidence="1">
    <location>
        <begin position="472"/>
        <end position="516"/>
    </location>
</feature>
<dbReference type="RefSeq" id="XP_024747299.1">
    <property type="nucleotide sequence ID" value="XM_024897941.1"/>
</dbReference>
<sequence>MRGLSKAATLVLAPAAVLTRPVPTNPSSRDVPTESAFSVAVYVDTSASGHTGTTDQTLVFNLDIQEAPEACAPANVRIDGFLLAQDDTGAGQGTFASLDGHTVTASWNFSCSERTKTRRRLPPWDQDLAFTIMSLDGEAVPATASFVTSFRQQAPVKVYDIGGDAVVYTTEGHAPSRQHQRRLLDRIKSITGLPEVDCETRADVGDIVSLETQMRDLGERIKVKQSRILDRLGIRVPTPTPALNMQGFYQTAKLASSTLRGTMEHWLGSVLGFPVLRYDDYRHRHQPGQQLAHPEHRDDGLVVSMQVDGQGGQHFYYYRDEADSSSTRLTPTPPPRNVSYLPLFAIIFTFHLALYFVLRSIRQRTPSRCSSQQTPSSHHHRRSTQRQQRSSSSSGSSNEEQQQQSTASLLRESVRDLFRSRRNEFEEVVDEKMRLRMMYEDEYNNAATTTTSMEDELASFQEAAELFGGVVAAQARPREEEGGGDDDDDEDGRLPPRFAENVSPPAYDEVHKGGVW</sequence>
<name>A0A2T4B3S9_9HYPO</name>
<dbReference type="Proteomes" id="UP000241546">
    <property type="component" value="Unassembled WGS sequence"/>
</dbReference>
<feature type="chain" id="PRO_5015475821" evidence="3">
    <location>
        <begin position="20"/>
        <end position="516"/>
    </location>
</feature>
<keyword evidence="2" id="KW-0472">Membrane</keyword>
<keyword evidence="5" id="KW-1185">Reference proteome</keyword>